<dbReference type="EMBL" id="JACBZY010000001">
    <property type="protein sequence ID" value="NYG98320.1"/>
    <property type="molecule type" value="Genomic_DNA"/>
</dbReference>
<comment type="caution">
    <text evidence="1">The sequence shown here is derived from an EMBL/GenBank/DDBJ whole genome shotgun (WGS) entry which is preliminary data.</text>
</comment>
<dbReference type="Proteomes" id="UP000553888">
    <property type="component" value="Unassembled WGS sequence"/>
</dbReference>
<organism evidence="1 2">
    <name type="scientific">Schumannella luteola</name>
    <dbReference type="NCBI Taxonomy" id="472059"/>
    <lineage>
        <taxon>Bacteria</taxon>
        <taxon>Bacillati</taxon>
        <taxon>Actinomycetota</taxon>
        <taxon>Actinomycetes</taxon>
        <taxon>Micrococcales</taxon>
        <taxon>Microbacteriaceae</taxon>
        <taxon>Schumannella</taxon>
    </lineage>
</organism>
<reference evidence="1 2" key="1">
    <citation type="submission" date="2020-07" db="EMBL/GenBank/DDBJ databases">
        <title>Sequencing the genomes of 1000 actinobacteria strains.</title>
        <authorList>
            <person name="Klenk H.-P."/>
        </authorList>
    </citation>
    <scope>NUCLEOTIDE SEQUENCE [LARGE SCALE GENOMIC DNA]</scope>
    <source>
        <strain evidence="1 2">DSM 23141</strain>
    </source>
</reference>
<evidence type="ECO:0000313" key="1">
    <source>
        <dbReference type="EMBL" id="NYG98320.1"/>
    </source>
</evidence>
<gene>
    <name evidence="1" type="ORF">BJ979_000946</name>
</gene>
<name>A0A852YAD3_9MICO</name>
<sequence>MAEGTEIIAIDPDVLHKVAKDLTAVGDQVSEVDARITQNPINAAAFGLMNAWMAPPISGLISHTADVVKVTAELATAVGAATKASADDFERNEQSIVSGVGKLEQDLDHANGRSILR</sequence>
<dbReference type="RefSeq" id="WP_179565685.1">
    <property type="nucleotide sequence ID" value="NZ_JACBZY010000001.1"/>
</dbReference>
<protein>
    <submittedName>
        <fullName evidence="1">Uncharacterized protein</fullName>
    </submittedName>
</protein>
<accession>A0A852YAD3</accession>
<keyword evidence="2" id="KW-1185">Reference proteome</keyword>
<dbReference type="AlphaFoldDB" id="A0A852YAD3"/>
<proteinExistence type="predicted"/>
<evidence type="ECO:0000313" key="2">
    <source>
        <dbReference type="Proteomes" id="UP000553888"/>
    </source>
</evidence>